<name>A0A8J5IVS7_9STRA</name>
<keyword evidence="2" id="KW-0472">Membrane</keyword>
<dbReference type="AlphaFoldDB" id="A0A8J5IVS7"/>
<keyword evidence="2" id="KW-0812">Transmembrane</keyword>
<feature type="compositionally biased region" description="Basic residues" evidence="1">
    <location>
        <begin position="368"/>
        <end position="381"/>
    </location>
</feature>
<evidence type="ECO:0000313" key="4">
    <source>
        <dbReference type="Proteomes" id="UP000709295"/>
    </source>
</evidence>
<accession>A0A8J5IVS7</accession>
<feature type="region of interest" description="Disordered" evidence="1">
    <location>
        <begin position="361"/>
        <end position="394"/>
    </location>
</feature>
<proteinExistence type="predicted"/>
<feature type="transmembrane region" description="Helical" evidence="2">
    <location>
        <begin position="185"/>
        <end position="209"/>
    </location>
</feature>
<comment type="caution">
    <text evidence="3">The sequence shown here is derived from an EMBL/GenBank/DDBJ whole genome shotgun (WGS) entry which is preliminary data.</text>
</comment>
<gene>
    <name evidence="3" type="ORF">JG688_00010729</name>
</gene>
<keyword evidence="2" id="KW-1133">Transmembrane helix</keyword>
<evidence type="ECO:0000256" key="1">
    <source>
        <dbReference type="SAM" id="MobiDB-lite"/>
    </source>
</evidence>
<dbReference type="Proteomes" id="UP000709295">
    <property type="component" value="Unassembled WGS sequence"/>
</dbReference>
<evidence type="ECO:0000256" key="2">
    <source>
        <dbReference type="SAM" id="Phobius"/>
    </source>
</evidence>
<sequence>EKVAAYISDVLILGRILRKNGELVDDQDLADVLLNNAVEVYPELISNNMQSLIAVATSNEVETNEEVKVVADALSTTSLSIVEVVAPRVTVSVDVDVLARGLGAPHFVRDCPVAADQSGSGARRSIETLNVMLTPRNSSAAESVGALLNKSLGLVTKFVLANKLRVLEAKAFEVTVKLVALVTKFFLLQVMLLVLATKWVVLTTALFVLMNKSIMLMSRDEHGVRDVHLTVRNAHNGQYEERLLESVYYTGNASGRRCADQPTGNPFCHEKFTAGQDHVVRVLTCNLSLINDEPAIPIVQIKSGIETNLEDDEIAQPVLAGVPLEGQRDDLADFTLEMEKQCAGSAVDIERSAAVQTQCAETAAKSTTAKKGKNCRKRKRSTKEGDDSADDQPFILRKPTVALYSVVDSS</sequence>
<organism evidence="3 4">
    <name type="scientific">Phytophthora aleatoria</name>
    <dbReference type="NCBI Taxonomy" id="2496075"/>
    <lineage>
        <taxon>Eukaryota</taxon>
        <taxon>Sar</taxon>
        <taxon>Stramenopiles</taxon>
        <taxon>Oomycota</taxon>
        <taxon>Peronosporomycetes</taxon>
        <taxon>Peronosporales</taxon>
        <taxon>Peronosporaceae</taxon>
        <taxon>Phytophthora</taxon>
    </lineage>
</organism>
<reference evidence="3" key="1">
    <citation type="submission" date="2021-01" db="EMBL/GenBank/DDBJ databases">
        <title>Phytophthora aleatoria, a newly-described species from Pinus radiata is distinct from Phytophthora cactorum isolates based on comparative genomics.</title>
        <authorList>
            <person name="Mcdougal R."/>
            <person name="Panda P."/>
            <person name="Williams N."/>
            <person name="Studholme D.J."/>
        </authorList>
    </citation>
    <scope>NUCLEOTIDE SEQUENCE</scope>
    <source>
        <strain evidence="3">NZFS 4037</strain>
    </source>
</reference>
<evidence type="ECO:0000313" key="3">
    <source>
        <dbReference type="EMBL" id="KAG6957973.1"/>
    </source>
</evidence>
<feature type="non-terminal residue" evidence="3">
    <location>
        <position position="1"/>
    </location>
</feature>
<keyword evidence="4" id="KW-1185">Reference proteome</keyword>
<dbReference type="EMBL" id="JAENGY010000696">
    <property type="protein sequence ID" value="KAG6957973.1"/>
    <property type="molecule type" value="Genomic_DNA"/>
</dbReference>
<protein>
    <submittedName>
        <fullName evidence="3">Uncharacterized protein</fullName>
    </submittedName>
</protein>